<evidence type="ECO:0000256" key="1">
    <source>
        <dbReference type="ARBA" id="ARBA00004651"/>
    </source>
</evidence>
<organism evidence="7 8">
    <name type="scientific">Kryptobacter tengchongensis</name>
    <dbReference type="NCBI Taxonomy" id="1643429"/>
    <lineage>
        <taxon>Bacteria</taxon>
        <taxon>Pseudomonadati</taxon>
        <taxon>Candidatus Kryptoniota</taxon>
        <taxon>Candidatus Kryptobacter</taxon>
    </lineage>
</organism>
<dbReference type="InterPro" id="IPR036259">
    <property type="entry name" value="MFS_trans_sf"/>
</dbReference>
<dbReference type="InterPro" id="IPR011701">
    <property type="entry name" value="MFS"/>
</dbReference>
<feature type="transmembrane region" description="Helical" evidence="6">
    <location>
        <begin position="85"/>
        <end position="105"/>
    </location>
</feature>
<keyword evidence="4 6" id="KW-1133">Transmembrane helix</keyword>
<dbReference type="GO" id="GO:0005886">
    <property type="term" value="C:plasma membrane"/>
    <property type="evidence" value="ECO:0007669"/>
    <property type="project" value="UniProtKB-SubCell"/>
</dbReference>
<dbReference type="Gene3D" id="1.20.1250.20">
    <property type="entry name" value="MFS general substrate transporter like domains"/>
    <property type="match status" value="1"/>
</dbReference>
<evidence type="ECO:0000256" key="3">
    <source>
        <dbReference type="ARBA" id="ARBA00022692"/>
    </source>
</evidence>
<feature type="transmembrane region" description="Helical" evidence="6">
    <location>
        <begin position="42"/>
        <end position="65"/>
    </location>
</feature>
<dbReference type="SUPFAM" id="SSF103473">
    <property type="entry name" value="MFS general substrate transporter"/>
    <property type="match status" value="1"/>
</dbReference>
<evidence type="ECO:0000256" key="6">
    <source>
        <dbReference type="SAM" id="Phobius"/>
    </source>
</evidence>
<proteinExistence type="predicted"/>
<evidence type="ECO:0000313" key="8">
    <source>
        <dbReference type="Proteomes" id="UP000243065"/>
    </source>
</evidence>
<dbReference type="PANTHER" id="PTHR42688">
    <property type="entry name" value="CONSERVED PROTEIN"/>
    <property type="match status" value="1"/>
</dbReference>
<dbReference type="AlphaFoldDB" id="A0A656D9P3"/>
<dbReference type="CDD" id="cd17370">
    <property type="entry name" value="MFS_MJ1317_like"/>
    <property type="match status" value="1"/>
</dbReference>
<dbReference type="GO" id="GO:0022857">
    <property type="term" value="F:transmembrane transporter activity"/>
    <property type="evidence" value="ECO:0007669"/>
    <property type="project" value="InterPro"/>
</dbReference>
<feature type="transmembrane region" description="Helical" evidence="6">
    <location>
        <begin position="146"/>
        <end position="165"/>
    </location>
</feature>
<feature type="transmembrane region" description="Helical" evidence="6">
    <location>
        <begin position="12"/>
        <end position="30"/>
    </location>
</feature>
<dbReference type="PANTHER" id="PTHR42688:SF1">
    <property type="entry name" value="BLR5212 PROTEIN"/>
    <property type="match status" value="1"/>
</dbReference>
<gene>
    <name evidence="7" type="ORF">JGI24_01370</name>
</gene>
<feature type="transmembrane region" description="Helical" evidence="6">
    <location>
        <begin position="172"/>
        <end position="191"/>
    </location>
</feature>
<keyword evidence="5 6" id="KW-0472">Membrane</keyword>
<accession>A0A656D9P3</accession>
<evidence type="ECO:0000256" key="5">
    <source>
        <dbReference type="ARBA" id="ARBA00023136"/>
    </source>
</evidence>
<evidence type="ECO:0000313" key="7">
    <source>
        <dbReference type="EMBL" id="CUT03819.1"/>
    </source>
</evidence>
<dbReference type="RefSeq" id="WP_072150701.1">
    <property type="nucleotide sequence ID" value="NZ_CZVU01000074.1"/>
</dbReference>
<keyword evidence="2" id="KW-1003">Cell membrane</keyword>
<evidence type="ECO:0000256" key="2">
    <source>
        <dbReference type="ARBA" id="ARBA00022475"/>
    </source>
</evidence>
<dbReference type="EMBL" id="CZVU01000074">
    <property type="protein sequence ID" value="CUT03819.1"/>
    <property type="molecule type" value="Genomic_DNA"/>
</dbReference>
<dbReference type="InterPro" id="IPR052425">
    <property type="entry name" value="Uncharacterized_MFS-type"/>
</dbReference>
<sequence>MGAEEKINMRKAFKVVILLGIVSLFADVTYEGARGITGPFLYLLGASATIVGFVGGLGELVGYGFRLISGYISDKTRKYWLMTTFGYLVNLIAIPLLAFAGNWWIASALIIAERFGKAIRTPARDTIISYASSNIGYGKGFALHEFIDQIGAIIGPLIVSGVIYFSKSYSNAFLLLGIPAFLSILTLLITIGIYPKPEKLEKEKEKVSDSGFGKVFYLFLLFTGLTVS</sequence>
<comment type="subcellular location">
    <subcellularLocation>
        <location evidence="1">Cell membrane</location>
        <topology evidence="1">Multi-pass membrane protein</topology>
    </subcellularLocation>
</comment>
<keyword evidence="3 6" id="KW-0812">Transmembrane</keyword>
<dbReference type="Pfam" id="PF07690">
    <property type="entry name" value="MFS_1"/>
    <property type="match status" value="1"/>
</dbReference>
<reference evidence="7 8" key="1">
    <citation type="submission" date="2015-11" db="EMBL/GenBank/DDBJ databases">
        <authorList>
            <person name="Varghese N."/>
        </authorList>
    </citation>
    <scope>NUCLEOTIDE SEQUENCE [LARGE SCALE GENOMIC DNA]</scope>
    <source>
        <strain evidence="7 8">JGI-24</strain>
    </source>
</reference>
<evidence type="ECO:0000256" key="4">
    <source>
        <dbReference type="ARBA" id="ARBA00022989"/>
    </source>
</evidence>
<name>A0A656D9P3_KRYT1</name>
<dbReference type="Proteomes" id="UP000243065">
    <property type="component" value="Unassembled WGS sequence"/>
</dbReference>
<keyword evidence="8" id="KW-1185">Reference proteome</keyword>
<protein>
    <submittedName>
        <fullName evidence="7">Major Facilitator Superfamily protein</fullName>
    </submittedName>
</protein>